<dbReference type="EMBL" id="CADCTD010000093">
    <property type="protein sequence ID" value="CAA9255026.1"/>
    <property type="molecule type" value="Genomic_DNA"/>
</dbReference>
<reference evidence="1" key="1">
    <citation type="submission" date="2020-02" db="EMBL/GenBank/DDBJ databases">
        <authorList>
            <person name="Meier V. D."/>
        </authorList>
    </citation>
    <scope>NUCLEOTIDE SEQUENCE</scope>
    <source>
        <strain evidence="1">AVDCRST_MAG27</strain>
    </source>
</reference>
<accession>A0A6J4IN27</accession>
<evidence type="ECO:0000313" key="1">
    <source>
        <dbReference type="EMBL" id="CAA9255026.1"/>
    </source>
</evidence>
<gene>
    <name evidence="1" type="ORF">AVDCRST_MAG27-2772</name>
</gene>
<protein>
    <submittedName>
        <fullName evidence="1">Uncharacterized protein</fullName>
    </submittedName>
</protein>
<proteinExistence type="predicted"/>
<dbReference type="AlphaFoldDB" id="A0A6J4IN27"/>
<sequence length="217" mass="23660">MSATPVNEDWYRNSTLRMEAEGYQWRNASHGPRKTLVSDPDPDAPGGFAYQRNGGLIAKRRVLLAEDNMLYRFAARRYLGSGGQALLPLLNSPWWMEEDRMVLLLSRARTAGITLIEAARRQLALPPAWTDCDIIVRVRPKPGILIAAHAGPGVTAEGGGQRYVVAQEAPHLFIDQLYIPGLGRHFALGGAGEASAAAWFDLKTAASFDPAARGLNP</sequence>
<name>A0A6J4IN27_9PROT</name>
<organism evidence="1">
    <name type="scientific">uncultured Craurococcus sp</name>
    <dbReference type="NCBI Taxonomy" id="1135998"/>
    <lineage>
        <taxon>Bacteria</taxon>
        <taxon>Pseudomonadati</taxon>
        <taxon>Pseudomonadota</taxon>
        <taxon>Alphaproteobacteria</taxon>
        <taxon>Acetobacterales</taxon>
        <taxon>Acetobacteraceae</taxon>
        <taxon>Craurococcus</taxon>
        <taxon>environmental samples</taxon>
    </lineage>
</organism>